<dbReference type="AlphaFoldDB" id="A0A5N4EBT2"/>
<dbReference type="EMBL" id="JWIN03000003">
    <property type="protein sequence ID" value="KAB1280963.1"/>
    <property type="molecule type" value="Genomic_DNA"/>
</dbReference>
<comment type="caution">
    <text evidence="1">The sequence shown here is derived from an EMBL/GenBank/DDBJ whole genome shotgun (WGS) entry which is preliminary data.</text>
</comment>
<gene>
    <name evidence="1" type="ORF">Cadr_000004731</name>
</gene>
<name>A0A5N4EBT2_CAMDR</name>
<proteinExistence type="predicted"/>
<evidence type="ECO:0000313" key="2">
    <source>
        <dbReference type="Proteomes" id="UP000299084"/>
    </source>
</evidence>
<keyword evidence="2" id="KW-1185">Reference proteome</keyword>
<reference evidence="1 2" key="1">
    <citation type="journal article" date="2019" name="Mol. Ecol. Resour.">
        <title>Improving Illumina assemblies with Hi-C and long reads: an example with the North African dromedary.</title>
        <authorList>
            <person name="Elbers J.P."/>
            <person name="Rogers M.F."/>
            <person name="Perelman P.L."/>
            <person name="Proskuryakova A.A."/>
            <person name="Serdyukova N.A."/>
            <person name="Johnson W.E."/>
            <person name="Horin P."/>
            <person name="Corander J."/>
            <person name="Murphy D."/>
            <person name="Burger P.A."/>
        </authorList>
    </citation>
    <scope>NUCLEOTIDE SEQUENCE [LARGE SCALE GENOMIC DNA]</scope>
    <source>
        <strain evidence="1">Drom800</strain>
        <tissue evidence="1">Blood</tissue>
    </source>
</reference>
<accession>A0A5N4EBT2</accession>
<protein>
    <submittedName>
        <fullName evidence="1">Uncharacterized protein</fullName>
    </submittedName>
</protein>
<sequence length="510" mass="54654">MAIGCDGHSQKFCGLQPSLEVWEWLWQCVCSLPGQSGGSLQVTSMHIHPVEQGGSQEEATTLSEHPFLIPPPRPQSPQPREMEVVAKASQPAPISTAPGDRGNLCARTHKSENGKCGAGENPGELYPLLISHTTPGGTWDTVYNTNMPHLPALGKRVPCWLNKRKGSGGWALPGDGEEGLLDTPVFSLALLVEDKPCPGGWGFPREGLRGLGLQPLCSPDLGMVREGLCSGLEKSRGERGAERRAHGLHLGMRVCPGPGGSEMGGGVERMSRQMGMGWGNHLNTGSGEQKGWGDELMGKGGMPLVCAQDWKEVTHQPCSIKTRREEEKAARGSAEAPVWLRQETRPAPIPSRLTHPQNGLWVLPCPPPPCPSPAQLWGPALLITIPTRDAPLSRPLRESGKLVLGAQGVLRWGGQHLHNGSGFCTLLLSDLAGQTQTVVGVQPCWQGPRRTPLGPMALLNPSTVLGGCNLPCLEPGMISGTVLDLFKGRGEAWRVCVVGDKDEGRWRCQD</sequence>
<evidence type="ECO:0000313" key="1">
    <source>
        <dbReference type="EMBL" id="KAB1280963.1"/>
    </source>
</evidence>
<organism evidence="1 2">
    <name type="scientific">Camelus dromedarius</name>
    <name type="common">Dromedary</name>
    <name type="synonym">Arabian camel</name>
    <dbReference type="NCBI Taxonomy" id="9838"/>
    <lineage>
        <taxon>Eukaryota</taxon>
        <taxon>Metazoa</taxon>
        <taxon>Chordata</taxon>
        <taxon>Craniata</taxon>
        <taxon>Vertebrata</taxon>
        <taxon>Euteleostomi</taxon>
        <taxon>Mammalia</taxon>
        <taxon>Eutheria</taxon>
        <taxon>Laurasiatheria</taxon>
        <taxon>Artiodactyla</taxon>
        <taxon>Tylopoda</taxon>
        <taxon>Camelidae</taxon>
        <taxon>Camelus</taxon>
    </lineage>
</organism>
<dbReference type="Proteomes" id="UP000299084">
    <property type="component" value="Unassembled WGS sequence"/>
</dbReference>